<keyword evidence="4 10" id="KW-0812">Transmembrane</keyword>
<keyword evidence="5" id="KW-0732">Signal</keyword>
<evidence type="ECO:0000313" key="14">
    <source>
        <dbReference type="EMBL" id="MFC3812887.1"/>
    </source>
</evidence>
<dbReference type="RefSeq" id="WP_379839793.1">
    <property type="nucleotide sequence ID" value="NZ_JBHRYQ010000001.1"/>
</dbReference>
<evidence type="ECO:0000256" key="8">
    <source>
        <dbReference type="ARBA" id="ARBA00023170"/>
    </source>
</evidence>
<reference evidence="15" key="1">
    <citation type="journal article" date="2019" name="Int. J. Syst. Evol. Microbiol.">
        <title>The Global Catalogue of Microorganisms (GCM) 10K type strain sequencing project: providing services to taxonomists for standard genome sequencing and annotation.</title>
        <authorList>
            <consortium name="The Broad Institute Genomics Platform"/>
            <consortium name="The Broad Institute Genome Sequencing Center for Infectious Disease"/>
            <person name="Wu L."/>
            <person name="Ma J."/>
        </authorList>
    </citation>
    <scope>NUCLEOTIDE SEQUENCE [LARGE SCALE GENOMIC DNA]</scope>
    <source>
        <strain evidence="15">CECT 7956</strain>
    </source>
</reference>
<comment type="subcellular location">
    <subcellularLocation>
        <location evidence="1 10">Cell outer membrane</location>
        <topology evidence="1 10">Multi-pass membrane protein</topology>
    </subcellularLocation>
</comment>
<proteinExistence type="inferred from homology"/>
<sequence>MGVFYKTVLFLTLTSVAFGQKDSTVSIGELVVTANKFEQLKKETPAQIFLLNKKQINAVNAPNTGILLEQTGQVFLQKSQAGGGSPVLRGFEASKVLLVVDGVRLNNAIYRAGHLQNILRVDQNVLEKVEVVFGPNSVIYGSDALGGVIHMQTMKPKFSQKNFGAMLRYGSAFSEKTVHGDFNLGGKNIASLSSFTVSSFGDLKMGKKMNSKFPEFGFRNYYSKLNTSTNQYEQVANLDPYRQAGSGYGQLDLLQKISVKTGKILHTLNVQYSTTGDVPRYDRLTEMSGNKLKYAQWYYGPESRVLFSYELNLGATKVFDKSKIILANQVISESRNSQKFGSANLKSQNEQVNVSSINMDFQKFFSQNVIQYGLEATTNQVDSKATNTALGKVSVADTRYPDGGSKMNTLSVYLTDEFKVTNNLIINAGARLNHSILEAKFIEKAFFPFPFDNVNQKNTAFTGNFGLVYLPSENTKIAVMTSSGYRTPNVDDLTKVFESSAGNLIVPNPTIKPEYTFNKEINIAQNIGDKISLEAGVYHTGYRNIIVVSDFILDGKTEVLYDGKLSKVLAAQNRDRAQIYGAFASFDFVLYQNLRLNSSINYTRGKLSDGSPLDHIPPVFGKTRLAYSAHKVDLEFFAIYNGAKKLSLYSSSGEDNLQYATPEGALAWTTFNFRSGYQIAKAWKMQVAVENIFDLNYRTFASGISAAGRNVQITSRFNF</sequence>
<dbReference type="PANTHER" id="PTHR30069:SF29">
    <property type="entry name" value="HEMOGLOBIN AND HEMOGLOBIN-HAPTOGLOBIN-BINDING PROTEIN 1-RELATED"/>
    <property type="match status" value="1"/>
</dbReference>
<keyword evidence="3 10" id="KW-1134">Transmembrane beta strand</keyword>
<keyword evidence="15" id="KW-1185">Reference proteome</keyword>
<name>A0ABV7Z3F1_9BACT</name>
<evidence type="ECO:0000256" key="10">
    <source>
        <dbReference type="PROSITE-ProRule" id="PRU01360"/>
    </source>
</evidence>
<dbReference type="InterPro" id="IPR036942">
    <property type="entry name" value="Beta-barrel_TonB_sf"/>
</dbReference>
<dbReference type="InterPro" id="IPR012910">
    <property type="entry name" value="Plug_dom"/>
</dbReference>
<evidence type="ECO:0000256" key="7">
    <source>
        <dbReference type="ARBA" id="ARBA00023136"/>
    </source>
</evidence>
<feature type="domain" description="TonB-dependent receptor plug" evidence="13">
    <location>
        <begin position="41"/>
        <end position="148"/>
    </location>
</feature>
<keyword evidence="6 11" id="KW-0798">TonB box</keyword>
<dbReference type="PROSITE" id="PS52016">
    <property type="entry name" value="TONB_DEPENDENT_REC_3"/>
    <property type="match status" value="1"/>
</dbReference>
<keyword evidence="7 10" id="KW-0472">Membrane</keyword>
<evidence type="ECO:0000256" key="4">
    <source>
        <dbReference type="ARBA" id="ARBA00022692"/>
    </source>
</evidence>
<dbReference type="EMBL" id="JBHRYQ010000001">
    <property type="protein sequence ID" value="MFC3812887.1"/>
    <property type="molecule type" value="Genomic_DNA"/>
</dbReference>
<evidence type="ECO:0000256" key="5">
    <source>
        <dbReference type="ARBA" id="ARBA00022729"/>
    </source>
</evidence>
<feature type="domain" description="TonB-dependent receptor-like beta-barrel" evidence="12">
    <location>
        <begin position="264"/>
        <end position="692"/>
    </location>
</feature>
<dbReference type="Pfam" id="PF07715">
    <property type="entry name" value="Plug"/>
    <property type="match status" value="1"/>
</dbReference>
<accession>A0ABV7Z3F1</accession>
<organism evidence="14 15">
    <name type="scientific">Lacihabitans lacunae</name>
    <dbReference type="NCBI Taxonomy" id="1028214"/>
    <lineage>
        <taxon>Bacteria</taxon>
        <taxon>Pseudomonadati</taxon>
        <taxon>Bacteroidota</taxon>
        <taxon>Cytophagia</taxon>
        <taxon>Cytophagales</taxon>
        <taxon>Leadbetterellaceae</taxon>
        <taxon>Lacihabitans</taxon>
    </lineage>
</organism>
<evidence type="ECO:0000259" key="12">
    <source>
        <dbReference type="Pfam" id="PF00593"/>
    </source>
</evidence>
<gene>
    <name evidence="14" type="ORF">ACFOOI_19645</name>
</gene>
<dbReference type="InterPro" id="IPR000531">
    <property type="entry name" value="Beta-barrel_TonB"/>
</dbReference>
<keyword evidence="8 14" id="KW-0675">Receptor</keyword>
<evidence type="ECO:0000256" key="6">
    <source>
        <dbReference type="ARBA" id="ARBA00023077"/>
    </source>
</evidence>
<dbReference type="Proteomes" id="UP001595616">
    <property type="component" value="Unassembled WGS sequence"/>
</dbReference>
<evidence type="ECO:0000256" key="2">
    <source>
        <dbReference type="ARBA" id="ARBA00022448"/>
    </source>
</evidence>
<dbReference type="Gene3D" id="2.170.130.10">
    <property type="entry name" value="TonB-dependent receptor, plug domain"/>
    <property type="match status" value="1"/>
</dbReference>
<dbReference type="Pfam" id="PF00593">
    <property type="entry name" value="TonB_dep_Rec_b-barrel"/>
    <property type="match status" value="1"/>
</dbReference>
<dbReference type="InterPro" id="IPR037066">
    <property type="entry name" value="Plug_dom_sf"/>
</dbReference>
<evidence type="ECO:0000313" key="15">
    <source>
        <dbReference type="Proteomes" id="UP001595616"/>
    </source>
</evidence>
<comment type="similarity">
    <text evidence="10 11">Belongs to the TonB-dependent receptor family.</text>
</comment>
<evidence type="ECO:0000256" key="9">
    <source>
        <dbReference type="ARBA" id="ARBA00023237"/>
    </source>
</evidence>
<comment type="caution">
    <text evidence="14">The sequence shown here is derived from an EMBL/GenBank/DDBJ whole genome shotgun (WGS) entry which is preliminary data.</text>
</comment>
<protein>
    <submittedName>
        <fullName evidence="14">TonB-dependent receptor</fullName>
    </submittedName>
</protein>
<evidence type="ECO:0000256" key="11">
    <source>
        <dbReference type="RuleBase" id="RU003357"/>
    </source>
</evidence>
<evidence type="ECO:0000256" key="1">
    <source>
        <dbReference type="ARBA" id="ARBA00004571"/>
    </source>
</evidence>
<dbReference type="Gene3D" id="2.40.170.20">
    <property type="entry name" value="TonB-dependent receptor, beta-barrel domain"/>
    <property type="match status" value="1"/>
</dbReference>
<dbReference type="SUPFAM" id="SSF56935">
    <property type="entry name" value="Porins"/>
    <property type="match status" value="1"/>
</dbReference>
<dbReference type="InterPro" id="IPR039426">
    <property type="entry name" value="TonB-dep_rcpt-like"/>
</dbReference>
<keyword evidence="9 10" id="KW-0998">Cell outer membrane</keyword>
<evidence type="ECO:0000259" key="13">
    <source>
        <dbReference type="Pfam" id="PF07715"/>
    </source>
</evidence>
<keyword evidence="2 10" id="KW-0813">Transport</keyword>
<evidence type="ECO:0000256" key="3">
    <source>
        <dbReference type="ARBA" id="ARBA00022452"/>
    </source>
</evidence>
<dbReference type="PANTHER" id="PTHR30069">
    <property type="entry name" value="TONB-DEPENDENT OUTER MEMBRANE RECEPTOR"/>
    <property type="match status" value="1"/>
</dbReference>